<dbReference type="SUPFAM" id="SSF53474">
    <property type="entry name" value="alpha/beta-Hydrolases"/>
    <property type="match status" value="1"/>
</dbReference>
<dbReference type="GO" id="GO:0017171">
    <property type="term" value="F:serine hydrolase activity"/>
    <property type="evidence" value="ECO:0007669"/>
    <property type="project" value="TreeGrafter"/>
</dbReference>
<sequence length="320" mass="35557">MVNIWLVCYLSNLQGPPKVVLSSGTYQLYPIDKTLCSTFDVNRDTVFHLYTRNNTNTSYVLRTGDNQTVTNSPINFTKPTVMFFPDYMEAFKSKDSWRIKNYYLNYSDVNVILVDNERLLAGPYYLTGVLNTKPIANYSAAFLDFLVTRGLNLSTLHMIGIGFGAHIAGYFPCLGLDPAGLTFDILPVSGRLAVGDADFVDILHTNAGGFGTVYSSGDVDIWFNGGITQPGCGPISVLRRSTRSIGELVFCNHYQSWRVYVTALANTTMYLAERCKYRIDYYRTRGKCNTGATTYVGVNVSKSAKGDYYIKTGVTAVDIP</sequence>
<keyword evidence="3" id="KW-0964">Secreted</keyword>
<dbReference type="InterPro" id="IPR000734">
    <property type="entry name" value="TAG_lipase"/>
</dbReference>
<feature type="domain" description="Lipase" evidence="5">
    <location>
        <begin position="42"/>
        <end position="312"/>
    </location>
</feature>
<dbReference type="GO" id="GO:0005615">
    <property type="term" value="C:extracellular space"/>
    <property type="evidence" value="ECO:0007669"/>
    <property type="project" value="TreeGrafter"/>
</dbReference>
<organism evidence="6 7">
    <name type="scientific">Exocentrus adspersus</name>
    <dbReference type="NCBI Taxonomy" id="1586481"/>
    <lineage>
        <taxon>Eukaryota</taxon>
        <taxon>Metazoa</taxon>
        <taxon>Ecdysozoa</taxon>
        <taxon>Arthropoda</taxon>
        <taxon>Hexapoda</taxon>
        <taxon>Insecta</taxon>
        <taxon>Pterygota</taxon>
        <taxon>Neoptera</taxon>
        <taxon>Endopterygota</taxon>
        <taxon>Coleoptera</taxon>
        <taxon>Polyphaga</taxon>
        <taxon>Cucujiformia</taxon>
        <taxon>Chrysomeloidea</taxon>
        <taxon>Cerambycidae</taxon>
        <taxon>Lamiinae</taxon>
        <taxon>Acanthocinini</taxon>
        <taxon>Exocentrus</taxon>
    </lineage>
</organism>
<evidence type="ECO:0000259" key="5">
    <source>
        <dbReference type="Pfam" id="PF00151"/>
    </source>
</evidence>
<dbReference type="GO" id="GO:0016042">
    <property type="term" value="P:lipid catabolic process"/>
    <property type="evidence" value="ECO:0007669"/>
    <property type="project" value="TreeGrafter"/>
</dbReference>
<dbReference type="AlphaFoldDB" id="A0AAV8W5Y4"/>
<dbReference type="GO" id="GO:0016298">
    <property type="term" value="F:lipase activity"/>
    <property type="evidence" value="ECO:0007669"/>
    <property type="project" value="InterPro"/>
</dbReference>
<name>A0AAV8W5Y4_9CUCU</name>
<evidence type="ECO:0000313" key="7">
    <source>
        <dbReference type="Proteomes" id="UP001159042"/>
    </source>
</evidence>
<dbReference type="PANTHER" id="PTHR11610:SF169">
    <property type="entry name" value="GH15759P-RELATED"/>
    <property type="match status" value="1"/>
</dbReference>
<dbReference type="Gene3D" id="3.40.50.1820">
    <property type="entry name" value="alpha/beta hydrolase"/>
    <property type="match status" value="1"/>
</dbReference>
<evidence type="ECO:0000256" key="1">
    <source>
        <dbReference type="ARBA" id="ARBA00004613"/>
    </source>
</evidence>
<evidence type="ECO:0000256" key="2">
    <source>
        <dbReference type="ARBA" id="ARBA00010701"/>
    </source>
</evidence>
<dbReference type="InterPro" id="IPR013818">
    <property type="entry name" value="Lipase"/>
</dbReference>
<dbReference type="PANTHER" id="PTHR11610">
    <property type="entry name" value="LIPASE"/>
    <property type="match status" value="1"/>
</dbReference>
<dbReference type="Pfam" id="PF00151">
    <property type="entry name" value="Lipase"/>
    <property type="match status" value="1"/>
</dbReference>
<dbReference type="PRINTS" id="PR00821">
    <property type="entry name" value="TAGLIPASE"/>
</dbReference>
<evidence type="ECO:0000256" key="3">
    <source>
        <dbReference type="ARBA" id="ARBA00022525"/>
    </source>
</evidence>
<evidence type="ECO:0000256" key="4">
    <source>
        <dbReference type="RuleBase" id="RU004262"/>
    </source>
</evidence>
<evidence type="ECO:0000313" key="6">
    <source>
        <dbReference type="EMBL" id="KAJ8922073.1"/>
    </source>
</evidence>
<comment type="caution">
    <text evidence="6">The sequence shown here is derived from an EMBL/GenBank/DDBJ whole genome shotgun (WGS) entry which is preliminary data.</text>
</comment>
<comment type="similarity">
    <text evidence="2 4">Belongs to the AB hydrolase superfamily. Lipase family.</text>
</comment>
<accession>A0AAV8W5Y4</accession>
<reference evidence="6 7" key="1">
    <citation type="journal article" date="2023" name="Insect Mol. Biol.">
        <title>Genome sequencing provides insights into the evolution of gene families encoding plant cell wall-degrading enzymes in longhorned beetles.</title>
        <authorList>
            <person name="Shin N.R."/>
            <person name="Okamura Y."/>
            <person name="Kirsch R."/>
            <person name="Pauchet Y."/>
        </authorList>
    </citation>
    <scope>NUCLEOTIDE SEQUENCE [LARGE SCALE GENOMIC DNA]</scope>
    <source>
        <strain evidence="6">EAD_L_NR</strain>
    </source>
</reference>
<dbReference type="Proteomes" id="UP001159042">
    <property type="component" value="Unassembled WGS sequence"/>
</dbReference>
<comment type="subcellular location">
    <subcellularLocation>
        <location evidence="1">Secreted</location>
    </subcellularLocation>
</comment>
<proteinExistence type="inferred from homology"/>
<protein>
    <recommendedName>
        <fullName evidence="5">Lipase domain-containing protein</fullName>
    </recommendedName>
</protein>
<gene>
    <name evidence="6" type="ORF">NQ315_008714</name>
</gene>
<dbReference type="EMBL" id="JANEYG010000008">
    <property type="protein sequence ID" value="KAJ8922073.1"/>
    <property type="molecule type" value="Genomic_DNA"/>
</dbReference>
<dbReference type="InterPro" id="IPR029058">
    <property type="entry name" value="AB_hydrolase_fold"/>
</dbReference>
<keyword evidence="7" id="KW-1185">Reference proteome</keyword>